<feature type="chain" id="PRO_5047304614" description="Gram-positive cocci surface proteins LPxTG domain-containing protein" evidence="5">
    <location>
        <begin position="32"/>
        <end position="537"/>
    </location>
</feature>
<keyword evidence="3 5" id="KW-0732">Signal</keyword>
<accession>A0ABW2D9Z8</accession>
<name>A0ABW2D9Z8_9ACTN</name>
<keyword evidence="2" id="KW-0964">Secreted</keyword>
<evidence type="ECO:0000256" key="5">
    <source>
        <dbReference type="SAM" id="SignalP"/>
    </source>
</evidence>
<evidence type="ECO:0000256" key="1">
    <source>
        <dbReference type="ARBA" id="ARBA00022512"/>
    </source>
</evidence>
<evidence type="ECO:0000259" key="6">
    <source>
        <dbReference type="PROSITE" id="PS50847"/>
    </source>
</evidence>
<keyword evidence="1" id="KW-0134">Cell wall</keyword>
<evidence type="ECO:0000256" key="4">
    <source>
        <dbReference type="ARBA" id="ARBA00023088"/>
    </source>
</evidence>
<evidence type="ECO:0000313" key="8">
    <source>
        <dbReference type="Proteomes" id="UP001596470"/>
    </source>
</evidence>
<comment type="caution">
    <text evidence="7">The sequence shown here is derived from an EMBL/GenBank/DDBJ whole genome shotgun (WGS) entry which is preliminary data.</text>
</comment>
<dbReference type="RefSeq" id="WP_382349907.1">
    <property type="nucleotide sequence ID" value="NZ_JBHMBP010000002.1"/>
</dbReference>
<dbReference type="InterPro" id="IPR019931">
    <property type="entry name" value="LPXTG_anchor"/>
</dbReference>
<keyword evidence="8" id="KW-1185">Reference proteome</keyword>
<dbReference type="PROSITE" id="PS50847">
    <property type="entry name" value="GRAM_POS_ANCHORING"/>
    <property type="match status" value="1"/>
</dbReference>
<dbReference type="EMBL" id="JBHSYS010000002">
    <property type="protein sequence ID" value="MFC6957766.1"/>
    <property type="molecule type" value="Genomic_DNA"/>
</dbReference>
<reference evidence="8" key="1">
    <citation type="journal article" date="2019" name="Int. J. Syst. Evol. Microbiol.">
        <title>The Global Catalogue of Microorganisms (GCM) 10K type strain sequencing project: providing services to taxonomists for standard genome sequencing and annotation.</title>
        <authorList>
            <consortium name="The Broad Institute Genomics Platform"/>
            <consortium name="The Broad Institute Genome Sequencing Center for Infectious Disease"/>
            <person name="Wu L."/>
            <person name="Ma J."/>
        </authorList>
    </citation>
    <scope>NUCLEOTIDE SEQUENCE [LARGE SCALE GENOMIC DNA]</scope>
    <source>
        <strain evidence="8">KACC 12634</strain>
    </source>
</reference>
<protein>
    <recommendedName>
        <fullName evidence="6">Gram-positive cocci surface proteins LPxTG domain-containing protein</fullName>
    </recommendedName>
</protein>
<evidence type="ECO:0000313" key="7">
    <source>
        <dbReference type="EMBL" id="MFC6957766.1"/>
    </source>
</evidence>
<evidence type="ECO:0000256" key="2">
    <source>
        <dbReference type="ARBA" id="ARBA00022525"/>
    </source>
</evidence>
<gene>
    <name evidence="7" type="ORF">ACFQS3_11225</name>
</gene>
<keyword evidence="4" id="KW-0572">Peptidoglycan-anchor</keyword>
<sequence length="537" mass="57137">MAPSSRSAAARIGSIALAAVFGAAVAVPAQAQDDYTFQAYVRAPFGLQFEAGFPETERQEGLLVVLVGTPPSVELEHTRVVLTIDEEFEGLSLATEDERCTASGRTLTCDEPGSIPDFGVDFQFSLDVGPQVQPGDVADYEIAIDADGVTETMPFTWEFAEAGSTAPDLVVDAGDATVGPGGAAEPPIAFQYNGDQGYEDFYFRFYSRAYYPQRDYLSVAAEYANCGEVEPGGVYCVLEGFAPEPGQVYELSADTPAGLVADADAPGPMRFPMAAEIEPITDDDLIDSIDFYDADTELAFVPSDARRIPNHPYFDVTTVDNPFDLDMADASVNGSAGDDAVYEIAYTNDSAVNAIISIPPWDVDVFELYKVAIQLPTGVEVTAGDPETGYFATPDRHGCQNLRIYDRPYYDDIVAPFGIDDLDVVCELGDVVEAGTGQTLQLPVEITSGTPAADGRSAVLDPALFWSEEELAPYELTHEDFPYLDADLENNTSVLSLNTESSSLPATGTSPGPLGGLGALLLAAGAATAVLARRRAA</sequence>
<proteinExistence type="predicted"/>
<feature type="domain" description="Gram-positive cocci surface proteins LPxTG" evidence="6">
    <location>
        <begin position="504"/>
        <end position="537"/>
    </location>
</feature>
<organism evidence="7 8">
    <name type="scientific">Glycomyces mayteni</name>
    <dbReference type="NCBI Taxonomy" id="543887"/>
    <lineage>
        <taxon>Bacteria</taxon>
        <taxon>Bacillati</taxon>
        <taxon>Actinomycetota</taxon>
        <taxon>Actinomycetes</taxon>
        <taxon>Glycomycetales</taxon>
        <taxon>Glycomycetaceae</taxon>
        <taxon>Glycomyces</taxon>
    </lineage>
</organism>
<evidence type="ECO:0000256" key="3">
    <source>
        <dbReference type="ARBA" id="ARBA00022729"/>
    </source>
</evidence>
<feature type="signal peptide" evidence="5">
    <location>
        <begin position="1"/>
        <end position="31"/>
    </location>
</feature>
<dbReference type="Proteomes" id="UP001596470">
    <property type="component" value="Unassembled WGS sequence"/>
</dbReference>